<evidence type="ECO:0000256" key="2">
    <source>
        <dbReference type="ARBA" id="ARBA00006148"/>
    </source>
</evidence>
<keyword evidence="6 7" id="KW-0472">Membrane</keyword>
<feature type="transmembrane region" description="Helical" evidence="7">
    <location>
        <begin position="353"/>
        <end position="379"/>
    </location>
</feature>
<dbReference type="Pfam" id="PF00375">
    <property type="entry name" value="SDF"/>
    <property type="match status" value="1"/>
</dbReference>
<dbReference type="EMBL" id="NSIT01000003">
    <property type="protein sequence ID" value="PJE80872.1"/>
    <property type="molecule type" value="Genomic_DNA"/>
</dbReference>
<reference evidence="8" key="1">
    <citation type="journal article" date="2017" name="Appl. Environ. Microbiol.">
        <title>Molecular characterization of an Endozoicomonas-like organism causing infection in king scallop Pecten maximus L.</title>
        <authorList>
            <person name="Cano I."/>
            <person name="van Aerle R."/>
            <person name="Ross S."/>
            <person name="Verner-Jeffreys D.W."/>
            <person name="Paley R.K."/>
            <person name="Rimmer G."/>
            <person name="Ryder D."/>
            <person name="Hooper P."/>
            <person name="Stone D."/>
            <person name="Feist S.W."/>
        </authorList>
    </citation>
    <scope>NUCLEOTIDE SEQUENCE</scope>
</reference>
<protein>
    <submittedName>
        <fullName evidence="8">Proton/sodium-glutamate symport protein</fullName>
    </submittedName>
</protein>
<feature type="transmembrane region" description="Helical" evidence="7">
    <location>
        <begin position="187"/>
        <end position="207"/>
    </location>
</feature>
<dbReference type="PANTHER" id="PTHR42865:SF5">
    <property type="entry name" value="L-CYSTINE TRANSPORTER TCYP"/>
    <property type="match status" value="1"/>
</dbReference>
<comment type="similarity">
    <text evidence="2">Belongs to the dicarboxylate/amino acid:cation symporter (DAACS) (TC 2.A.23) family.</text>
</comment>
<dbReference type="SUPFAM" id="SSF118215">
    <property type="entry name" value="Proton glutamate symport protein"/>
    <property type="match status" value="1"/>
</dbReference>
<evidence type="ECO:0000256" key="7">
    <source>
        <dbReference type="SAM" id="Phobius"/>
    </source>
</evidence>
<dbReference type="PANTHER" id="PTHR42865">
    <property type="entry name" value="PROTON/GLUTAMATE-ASPARTATE SYMPORTER"/>
    <property type="match status" value="1"/>
</dbReference>
<dbReference type="InterPro" id="IPR001991">
    <property type="entry name" value="Na-dicarboxylate_symporter"/>
</dbReference>
<feature type="transmembrane region" description="Helical" evidence="7">
    <location>
        <begin position="51"/>
        <end position="69"/>
    </location>
</feature>
<accession>A0A2H9TC93</accession>
<feature type="transmembrane region" description="Helical" evidence="7">
    <location>
        <begin position="81"/>
        <end position="103"/>
    </location>
</feature>
<evidence type="ECO:0000256" key="1">
    <source>
        <dbReference type="ARBA" id="ARBA00004141"/>
    </source>
</evidence>
<feature type="transmembrane region" description="Helical" evidence="7">
    <location>
        <begin position="12"/>
        <end position="31"/>
    </location>
</feature>
<dbReference type="GO" id="GO:0015184">
    <property type="term" value="F:L-cystine transmembrane transporter activity"/>
    <property type="evidence" value="ECO:0007669"/>
    <property type="project" value="TreeGrafter"/>
</dbReference>
<dbReference type="Gene3D" id="1.10.3860.10">
    <property type="entry name" value="Sodium:dicarboxylate symporter"/>
    <property type="match status" value="1"/>
</dbReference>
<dbReference type="GO" id="GO:0005886">
    <property type="term" value="C:plasma membrane"/>
    <property type="evidence" value="ECO:0007669"/>
    <property type="project" value="TreeGrafter"/>
</dbReference>
<dbReference type="GO" id="GO:0015293">
    <property type="term" value="F:symporter activity"/>
    <property type="evidence" value="ECO:0007669"/>
    <property type="project" value="InterPro"/>
</dbReference>
<dbReference type="PRINTS" id="PR00173">
    <property type="entry name" value="EDTRNSPORT"/>
</dbReference>
<name>A0A2H9TC93_9ZZZZ</name>
<feature type="transmembrane region" description="Helical" evidence="7">
    <location>
        <begin position="293"/>
        <end position="318"/>
    </location>
</feature>
<gene>
    <name evidence="8" type="primary">gltT</name>
    <name evidence="8" type="ORF">CI610_00120</name>
</gene>
<dbReference type="AlphaFoldDB" id="A0A2H9TC93"/>
<evidence type="ECO:0000313" key="8">
    <source>
        <dbReference type="EMBL" id="PJE80872.1"/>
    </source>
</evidence>
<comment type="subcellular location">
    <subcellularLocation>
        <location evidence="1">Membrane</location>
        <topology evidence="1">Multi-pass membrane protein</topology>
    </subcellularLocation>
</comment>
<comment type="caution">
    <text evidence="8">The sequence shown here is derived from an EMBL/GenBank/DDBJ whole genome shotgun (WGS) entry which is preliminary data.</text>
</comment>
<keyword evidence="5 7" id="KW-1133">Transmembrane helix</keyword>
<evidence type="ECO:0000256" key="3">
    <source>
        <dbReference type="ARBA" id="ARBA00022448"/>
    </source>
</evidence>
<organism evidence="8">
    <name type="scientific">invertebrate metagenome</name>
    <dbReference type="NCBI Taxonomy" id="1711999"/>
    <lineage>
        <taxon>unclassified sequences</taxon>
        <taxon>metagenomes</taxon>
        <taxon>organismal metagenomes</taxon>
    </lineage>
</organism>
<proteinExistence type="inferred from homology"/>
<sequence>MDAPKLHIRFRAFFMIIIGVLAGLVTGWLAPPAILSSCTLVADIFVRLLKLVSLPIVFFSLLTTLSGMKREGETQFIAGRLFFYTFMTTLLAAVVALLLYLWFAPASNSLTVVDTSDPSIEKAAFSFQTYLVNLVPANVFQPFIEGSVVSVLMLAIAIGLGTRALVDDKRAVLHELFTALFSVIMKLTTAILMLMPIAIWAFVAIIVQDMKAQPAVSEMGTYLFCLLLANSIQAFIVLPLFLKWKGISPWATFKGVSPALLVAFLSKSSSATLPTVMACVQNRLGVQKSIAHLSLPLCITINMNACAAFILITVLFVSQSHGMNYTMAELVLWVFIATFSAIGNAGVPMGCYMLSSALLVTMGVPLHMMMVILPFYALIDMFESAINIWSDSCVTTAVDRDFQLSSRSVPSIDRI</sequence>
<evidence type="ECO:0000256" key="6">
    <source>
        <dbReference type="ARBA" id="ARBA00023136"/>
    </source>
</evidence>
<keyword evidence="4 7" id="KW-0812">Transmembrane</keyword>
<keyword evidence="3" id="KW-0813">Transport</keyword>
<dbReference type="InterPro" id="IPR036458">
    <property type="entry name" value="Na:dicarbo_symporter_sf"/>
</dbReference>
<feature type="transmembrane region" description="Helical" evidence="7">
    <location>
        <begin position="219"/>
        <end position="241"/>
    </location>
</feature>
<feature type="transmembrane region" description="Helical" evidence="7">
    <location>
        <begin position="143"/>
        <end position="166"/>
    </location>
</feature>
<evidence type="ECO:0000256" key="5">
    <source>
        <dbReference type="ARBA" id="ARBA00022989"/>
    </source>
</evidence>
<feature type="transmembrane region" description="Helical" evidence="7">
    <location>
        <begin position="330"/>
        <end position="347"/>
    </location>
</feature>
<evidence type="ECO:0000256" key="4">
    <source>
        <dbReference type="ARBA" id="ARBA00022692"/>
    </source>
</evidence>